<proteinExistence type="predicted"/>
<comment type="caution">
    <text evidence="1">The sequence shown here is derived from an EMBL/GenBank/DDBJ whole genome shotgun (WGS) entry which is preliminary data.</text>
</comment>
<dbReference type="RefSeq" id="WP_318036384.1">
    <property type="nucleotide sequence ID" value="NZ_CAJZAF010000030.1"/>
</dbReference>
<evidence type="ECO:0008006" key="3">
    <source>
        <dbReference type="Google" id="ProtNLM"/>
    </source>
</evidence>
<protein>
    <recommendedName>
        <fullName evidence="3">Glyoxalase</fullName>
    </recommendedName>
</protein>
<name>A0ABM8XNA7_9BURK</name>
<gene>
    <name evidence="1" type="ORF">LMG23994_04742</name>
</gene>
<dbReference type="Proteomes" id="UP000701702">
    <property type="component" value="Unassembled WGS sequence"/>
</dbReference>
<reference evidence="1 2" key="1">
    <citation type="submission" date="2021-08" db="EMBL/GenBank/DDBJ databases">
        <authorList>
            <person name="Peeters C."/>
        </authorList>
    </citation>
    <scope>NUCLEOTIDE SEQUENCE [LARGE SCALE GENOMIC DNA]</scope>
    <source>
        <strain evidence="1 2">LMG 23994</strain>
    </source>
</reference>
<keyword evidence="2" id="KW-1185">Reference proteome</keyword>
<organism evidence="1 2">
    <name type="scientific">Cupriavidus pinatubonensis</name>
    <dbReference type="NCBI Taxonomy" id="248026"/>
    <lineage>
        <taxon>Bacteria</taxon>
        <taxon>Pseudomonadati</taxon>
        <taxon>Pseudomonadota</taxon>
        <taxon>Betaproteobacteria</taxon>
        <taxon>Burkholderiales</taxon>
        <taxon>Burkholderiaceae</taxon>
        <taxon>Cupriavidus</taxon>
    </lineage>
</organism>
<dbReference type="EMBL" id="CAJZAF010000030">
    <property type="protein sequence ID" value="CAG9181744.1"/>
    <property type="molecule type" value="Genomic_DNA"/>
</dbReference>
<evidence type="ECO:0000313" key="1">
    <source>
        <dbReference type="EMBL" id="CAG9181744.1"/>
    </source>
</evidence>
<accession>A0ABM8XNA7</accession>
<sequence>MSQSALRIFVLNVPEFASLTEAARRLPACRLSDVGDYTVIASDEPVEFGRRALGLKPAVWYGLLTGGLDGRIERFDRDIVRIVPRDAAAQ</sequence>
<evidence type="ECO:0000313" key="2">
    <source>
        <dbReference type="Proteomes" id="UP000701702"/>
    </source>
</evidence>